<organism evidence="5 6">
    <name type="scientific">Belnapia mucosa</name>
    <dbReference type="NCBI Taxonomy" id="2804532"/>
    <lineage>
        <taxon>Bacteria</taxon>
        <taxon>Pseudomonadati</taxon>
        <taxon>Pseudomonadota</taxon>
        <taxon>Alphaproteobacteria</taxon>
        <taxon>Acetobacterales</taxon>
        <taxon>Roseomonadaceae</taxon>
        <taxon>Belnapia</taxon>
    </lineage>
</organism>
<dbReference type="PRINTS" id="PR00420">
    <property type="entry name" value="RNGMNOXGNASE"/>
</dbReference>
<keyword evidence="2" id="KW-0285">Flavoprotein</keyword>
<keyword evidence="5" id="KW-0503">Monooxygenase</keyword>
<dbReference type="Pfam" id="PF01494">
    <property type="entry name" value="FAD_binding_3"/>
    <property type="match status" value="1"/>
</dbReference>
<dbReference type="InterPro" id="IPR002938">
    <property type="entry name" value="FAD-bd"/>
</dbReference>
<dbReference type="InterPro" id="IPR036188">
    <property type="entry name" value="FAD/NAD-bd_sf"/>
</dbReference>
<accession>A0ABS1UZC4</accession>
<reference evidence="5 6" key="1">
    <citation type="submission" date="2021-01" db="EMBL/GenBank/DDBJ databases">
        <title>Belnapia mucosa sp. nov. and Belnapia arida sp. nov., isolated from the Tabernas Desert (Almeria, Spain).</title>
        <authorList>
            <person name="Molina-Menor E."/>
            <person name="Vidal-Verdu A."/>
            <person name="Calonge A."/>
            <person name="Satari L."/>
            <person name="Pereto Magraner J."/>
            <person name="Porcar Miralles M."/>
        </authorList>
    </citation>
    <scope>NUCLEOTIDE SEQUENCE [LARGE SCALE GENOMIC DNA]</scope>
    <source>
        <strain evidence="5 6">T6</strain>
    </source>
</reference>
<evidence type="ECO:0000313" key="6">
    <source>
        <dbReference type="Proteomes" id="UP000606490"/>
    </source>
</evidence>
<evidence type="ECO:0000313" key="5">
    <source>
        <dbReference type="EMBL" id="MBL6454815.1"/>
    </source>
</evidence>
<keyword evidence="3" id="KW-0274">FAD</keyword>
<feature type="domain" description="FAD-binding" evidence="4">
    <location>
        <begin position="3"/>
        <end position="339"/>
    </location>
</feature>
<gene>
    <name evidence="5" type="ORF">JMJ55_05735</name>
</gene>
<evidence type="ECO:0000256" key="2">
    <source>
        <dbReference type="ARBA" id="ARBA00022630"/>
    </source>
</evidence>
<keyword evidence="6" id="KW-1185">Reference proteome</keyword>
<proteinExistence type="predicted"/>
<protein>
    <submittedName>
        <fullName evidence="5">FAD-dependent monooxygenase</fullName>
    </submittedName>
</protein>
<dbReference type="InterPro" id="IPR050641">
    <property type="entry name" value="RIFMO-like"/>
</dbReference>
<dbReference type="GO" id="GO:0004497">
    <property type="term" value="F:monooxygenase activity"/>
    <property type="evidence" value="ECO:0007669"/>
    <property type="project" value="UniProtKB-KW"/>
</dbReference>
<evidence type="ECO:0000256" key="3">
    <source>
        <dbReference type="ARBA" id="ARBA00022827"/>
    </source>
</evidence>
<keyword evidence="5" id="KW-0560">Oxidoreductase</keyword>
<dbReference type="Gene3D" id="3.50.50.60">
    <property type="entry name" value="FAD/NAD(P)-binding domain"/>
    <property type="match status" value="1"/>
</dbReference>
<evidence type="ECO:0000256" key="1">
    <source>
        <dbReference type="ARBA" id="ARBA00001974"/>
    </source>
</evidence>
<name>A0ABS1UZC4_9PROT</name>
<evidence type="ECO:0000259" key="4">
    <source>
        <dbReference type="Pfam" id="PF01494"/>
    </source>
</evidence>
<sequence length="393" mass="42947">MRPVLIAGAGPVGLVAAAALHRHGIPVTVLEAEPALPLELRASTFHAPTLDMLDDLGAARAMIAEGLVAPKLQYRNRDHSLIAEFDFGTIADLTRHPFRVQVEQFKLTRILAGLLSGRPGFALRFNARLDTAEDRGDHVRVTLADGSSVEGSWLIGADGARSAVRRAAGIEFEGFTWPERFLVLSTPFEFAEAIPGLADVSYYADPEEWFFLLRVPGLWRAMFPVKPEVSEEEVASDEFAAARMGRIIAGRGGYEIRHRTLYRVHQRVAETFRRGRILLAGDAAHINNPLGGMGLNGGVHDAVNLGAKLAAVMLEGAEEALLDRYDRQRRGVTVEHVQRQTIANKQNLEAVEPEAQAAFRARMAEAAADPAKAHAYLTQISMIGSLRRAEEIA</sequence>
<comment type="cofactor">
    <cofactor evidence="1">
        <name>FAD</name>
        <dbReference type="ChEBI" id="CHEBI:57692"/>
    </cofactor>
</comment>
<comment type="caution">
    <text evidence="5">The sequence shown here is derived from an EMBL/GenBank/DDBJ whole genome shotgun (WGS) entry which is preliminary data.</text>
</comment>
<dbReference type="PANTHER" id="PTHR43004:SF19">
    <property type="entry name" value="BINDING MONOOXYGENASE, PUTATIVE (JCVI)-RELATED"/>
    <property type="match status" value="1"/>
</dbReference>
<dbReference type="EMBL" id="JAEUXJ010000002">
    <property type="protein sequence ID" value="MBL6454815.1"/>
    <property type="molecule type" value="Genomic_DNA"/>
</dbReference>
<dbReference type="PANTHER" id="PTHR43004">
    <property type="entry name" value="TRK SYSTEM POTASSIUM UPTAKE PROTEIN"/>
    <property type="match status" value="1"/>
</dbReference>
<dbReference type="RefSeq" id="WP_202824553.1">
    <property type="nucleotide sequence ID" value="NZ_JAEUXJ010000002.1"/>
</dbReference>
<dbReference type="SUPFAM" id="SSF51905">
    <property type="entry name" value="FAD/NAD(P)-binding domain"/>
    <property type="match status" value="1"/>
</dbReference>
<dbReference type="Gene3D" id="3.30.70.2450">
    <property type="match status" value="1"/>
</dbReference>
<dbReference type="Proteomes" id="UP000606490">
    <property type="component" value="Unassembled WGS sequence"/>
</dbReference>